<evidence type="ECO:0000313" key="2">
    <source>
        <dbReference type="EMBL" id="RAN30652.1"/>
    </source>
</evidence>
<reference evidence="2 3" key="1">
    <citation type="submission" date="2013-04" db="EMBL/GenBank/DDBJ databases">
        <title>Hyphomonas sp. T24B3 Genome Sequencing.</title>
        <authorList>
            <person name="Lai Q."/>
            <person name="Shao Z."/>
        </authorList>
    </citation>
    <scope>NUCLEOTIDE SEQUENCE [LARGE SCALE GENOMIC DNA]</scope>
    <source>
        <strain evidence="2 3">T24B3</strain>
    </source>
</reference>
<comment type="caution">
    <text evidence="2">The sequence shown here is derived from an EMBL/GenBank/DDBJ whole genome shotgun (WGS) entry which is preliminary data.</text>
</comment>
<dbReference type="Proteomes" id="UP000249123">
    <property type="component" value="Unassembled WGS sequence"/>
</dbReference>
<gene>
    <name evidence="2" type="ORF">HY3_05740</name>
</gene>
<dbReference type="RefSeq" id="WP_112063406.1">
    <property type="nucleotide sequence ID" value="NZ_AWFB01000078.1"/>
</dbReference>
<accession>A0A8B2PKT7</accession>
<evidence type="ECO:0000313" key="3">
    <source>
        <dbReference type="Proteomes" id="UP000249123"/>
    </source>
</evidence>
<proteinExistence type="predicted"/>
<name>A0A8B2PKT7_9PROT</name>
<keyword evidence="3" id="KW-1185">Reference proteome</keyword>
<dbReference type="EMBL" id="AWFB01000078">
    <property type="protein sequence ID" value="RAN30652.1"/>
    <property type="molecule type" value="Genomic_DNA"/>
</dbReference>
<sequence>MSALGNLSVYRAGRIRKLNALLKEGKTLPECAPILKVHVSTLRADRDILHDLGISAVEARYSHLVRLRERARKRPGGTGGRRGAQAELQPCVYLVPGKDGVKPCGHLGRGQYCDHHKEEIAPLPGSQRDLKSPYGRGGRV</sequence>
<feature type="region of interest" description="Disordered" evidence="1">
    <location>
        <begin position="118"/>
        <end position="140"/>
    </location>
</feature>
<evidence type="ECO:0000256" key="1">
    <source>
        <dbReference type="SAM" id="MobiDB-lite"/>
    </source>
</evidence>
<protein>
    <submittedName>
        <fullName evidence="2">Uncharacterized protein</fullName>
    </submittedName>
</protein>
<dbReference type="AlphaFoldDB" id="A0A8B2PKT7"/>
<organism evidence="2 3">
    <name type="scientific">Hyphomonas pacifica</name>
    <dbReference type="NCBI Taxonomy" id="1280941"/>
    <lineage>
        <taxon>Bacteria</taxon>
        <taxon>Pseudomonadati</taxon>
        <taxon>Pseudomonadota</taxon>
        <taxon>Alphaproteobacteria</taxon>
        <taxon>Hyphomonadales</taxon>
        <taxon>Hyphomonadaceae</taxon>
        <taxon>Hyphomonas</taxon>
    </lineage>
</organism>